<evidence type="ECO:0000259" key="3">
    <source>
        <dbReference type="SMART" id="SM01119"/>
    </source>
</evidence>
<name>A0ABU4NBR8_9ACTN</name>
<dbReference type="SUPFAM" id="SSF51419">
    <property type="entry name" value="PLP-binding barrel"/>
    <property type="match status" value="1"/>
</dbReference>
<evidence type="ECO:0000313" key="5">
    <source>
        <dbReference type="Proteomes" id="UP001271274"/>
    </source>
</evidence>
<dbReference type="InterPro" id="IPR051466">
    <property type="entry name" value="D-amino_acid_metab_enzyme"/>
</dbReference>
<dbReference type="PANTHER" id="PTHR28004">
    <property type="entry name" value="ZGC:162816-RELATED"/>
    <property type="match status" value="1"/>
</dbReference>
<gene>
    <name evidence="4" type="ORF">PV662_12355</name>
</gene>
<dbReference type="InterPro" id="IPR001608">
    <property type="entry name" value="Ala_racemase_N"/>
</dbReference>
<comment type="caution">
    <text evidence="4">The sequence shown here is derived from an EMBL/GenBank/DDBJ whole genome shotgun (WGS) entry which is preliminary data.</text>
</comment>
<comment type="similarity">
    <text evidence="1">Belongs to the DSD1 family.</text>
</comment>
<keyword evidence="2" id="KW-0456">Lyase</keyword>
<dbReference type="Pfam" id="PF14031">
    <property type="entry name" value="D-ser_dehydrat"/>
    <property type="match status" value="1"/>
</dbReference>
<evidence type="ECO:0000256" key="2">
    <source>
        <dbReference type="ARBA" id="ARBA00023239"/>
    </source>
</evidence>
<dbReference type="PANTHER" id="PTHR28004:SF8">
    <property type="entry name" value="D-SERINE DEAMINASE"/>
    <property type="match status" value="1"/>
</dbReference>
<dbReference type="SMART" id="SM01119">
    <property type="entry name" value="D-ser_dehydrat"/>
    <property type="match status" value="1"/>
</dbReference>
<sequence length="429" mass="46244">MSVERVEALARLAAERVDHRFKGLPADTDGLTVAELTDRRLNLFTGGFTTPVLALSAERLEHNLALMETYSARHGLAFAPHGKTSMAPRLFWRQIERGAWGITLAMPHQMRVAREFGIERIFLANEVVDPAALRWIAAELAADPSFRFVCYVDSVRGVELMDAALRDSGRSARPLDVVVELGAGDGARTGVRTEAECAAVADAVAAAGTLRLVGVAGYEGEVPQADPERVGAWLRRLTALAVDFDKAGRFAGLDEIVVSAGGSAWFDTVAEVFAELPELSVPVLKLLRSGAYVSHDAGHYRRITPFNRVPEEGTLEPAFRLWAQVVSRPSPDQAFANAGKRDAAYDLGLPGAEVVRDAATGAVRDATGITVTGLSDQHAWLRTEAGAGLDVGDWVGLGLSHPCTSFDKWKLIPVVEADGTVVDYVRTFF</sequence>
<dbReference type="Proteomes" id="UP001271274">
    <property type="component" value="Unassembled WGS sequence"/>
</dbReference>
<dbReference type="CDD" id="cd06818">
    <property type="entry name" value="PLPDE_III_cryptic_DSD"/>
    <property type="match status" value="1"/>
</dbReference>
<dbReference type="InterPro" id="IPR042208">
    <property type="entry name" value="D-ser_dehydrat-like_sf"/>
</dbReference>
<evidence type="ECO:0000313" key="4">
    <source>
        <dbReference type="EMBL" id="MDX3700540.1"/>
    </source>
</evidence>
<feature type="domain" description="D-serine dehydratase-like" evidence="3">
    <location>
        <begin position="318"/>
        <end position="416"/>
    </location>
</feature>
<evidence type="ECO:0000256" key="1">
    <source>
        <dbReference type="ARBA" id="ARBA00005323"/>
    </source>
</evidence>
<dbReference type="Gene3D" id="2.40.37.20">
    <property type="entry name" value="D-serine dehydratase-like domain"/>
    <property type="match status" value="1"/>
</dbReference>
<dbReference type="InterPro" id="IPR029066">
    <property type="entry name" value="PLP-binding_barrel"/>
</dbReference>
<organism evidence="4 5">
    <name type="scientific">Streptomyces europaeiscabiei</name>
    <dbReference type="NCBI Taxonomy" id="146819"/>
    <lineage>
        <taxon>Bacteria</taxon>
        <taxon>Bacillati</taxon>
        <taxon>Actinomycetota</taxon>
        <taxon>Actinomycetes</taxon>
        <taxon>Kitasatosporales</taxon>
        <taxon>Streptomycetaceae</taxon>
        <taxon>Streptomyces</taxon>
    </lineage>
</organism>
<dbReference type="InterPro" id="IPR026956">
    <property type="entry name" value="D-ser_dehydrat-like_dom"/>
</dbReference>
<dbReference type="EMBL" id="JARAYU010000003">
    <property type="protein sequence ID" value="MDX3700540.1"/>
    <property type="molecule type" value="Genomic_DNA"/>
</dbReference>
<accession>A0ABU4NBR8</accession>
<keyword evidence="5" id="KW-1185">Reference proteome</keyword>
<dbReference type="Gene3D" id="3.20.20.10">
    <property type="entry name" value="Alanine racemase"/>
    <property type="match status" value="1"/>
</dbReference>
<dbReference type="RefSeq" id="WP_046704014.1">
    <property type="nucleotide sequence ID" value="NZ_JARAUT010000005.1"/>
</dbReference>
<dbReference type="Pfam" id="PF01168">
    <property type="entry name" value="Ala_racemase_N"/>
    <property type="match status" value="1"/>
</dbReference>
<protein>
    <submittedName>
        <fullName evidence="4">Amino acid deaminase</fullName>
    </submittedName>
</protein>
<reference evidence="4 5" key="1">
    <citation type="journal article" date="2023" name="Microb. Genom.">
        <title>Mesoterricola silvestris gen. nov., sp. nov., Mesoterricola sediminis sp. nov., Geothrix oryzae sp. nov., Geothrix edaphica sp. nov., Geothrix rubra sp. nov., and Geothrix limicola sp. nov., six novel members of Acidobacteriota isolated from soils.</title>
        <authorList>
            <person name="Weisberg A.J."/>
            <person name="Pearce E."/>
            <person name="Kramer C.G."/>
            <person name="Chang J.H."/>
            <person name="Clarke C.R."/>
        </authorList>
    </citation>
    <scope>NUCLEOTIDE SEQUENCE [LARGE SCALE GENOMIC DNA]</scope>
    <source>
        <strain evidence="4 5">ID09-01A</strain>
    </source>
</reference>
<proteinExistence type="inferred from homology"/>